<dbReference type="RefSeq" id="WP_062110676.1">
    <property type="nucleotide sequence ID" value="NZ_LHZR01000114.1"/>
</dbReference>
<keyword evidence="2" id="KW-0813">Transport</keyword>
<dbReference type="GO" id="GO:0043953">
    <property type="term" value="P:protein transport by the Tat complex"/>
    <property type="evidence" value="ECO:0007669"/>
    <property type="project" value="InterPro"/>
</dbReference>
<sequence length="203" mass="22378">MFDFSFSEIALFVMVAMVFIRPKDLPVAIRTLSNGLKAMRRMASEFQSHVDEMVREADLSEARDQFRDLKSFNLRDRVTKAIDGDNSIRRSLDLDASTKASAAALPRVPAAPPLPPPPASSLTDLETVPYNARPQFEPAVDMPVEEEAGVNEDVAGAPSILPPSTARRLQHERSRWRAPDILPPVRAIHAGRRIPIASGKDGE</sequence>
<evidence type="ECO:0000256" key="1">
    <source>
        <dbReference type="ARBA" id="ARBA00004167"/>
    </source>
</evidence>
<reference evidence="10 11" key="1">
    <citation type="submission" date="2015-06" db="EMBL/GenBank/DDBJ databases">
        <title>Improved classification and identification of acetic acid bacteria using matrix-assisted laser desorption/ionization time-of-flight mass spectrometry; Gluconobacter nephelii and Gluconobacter uchimurae are later heterotypic synonyms of Gluconobacter japonicus and Gluconobacter oxydans, respectively.</title>
        <authorList>
            <person name="Li L."/>
            <person name="Cleenwerck I."/>
            <person name="De Vuyst L."/>
            <person name="Vandamme P."/>
        </authorList>
    </citation>
    <scope>NUCLEOTIDE SEQUENCE [LARGE SCALE GENOMIC DNA]</scope>
    <source>
        <strain evidence="10 11">LMG 1768</strain>
    </source>
</reference>
<name>A0A149TEW3_9PROT</name>
<evidence type="ECO:0000256" key="5">
    <source>
        <dbReference type="ARBA" id="ARBA00022927"/>
    </source>
</evidence>
<accession>A0A149TEW3</accession>
<dbReference type="PATRIC" id="fig|318683.6.peg.355"/>
<dbReference type="Gene3D" id="1.20.5.3310">
    <property type="match status" value="1"/>
</dbReference>
<dbReference type="GO" id="GO:0008320">
    <property type="term" value="F:protein transmembrane transporter activity"/>
    <property type="evidence" value="ECO:0007669"/>
    <property type="project" value="InterPro"/>
</dbReference>
<gene>
    <name evidence="10" type="ORF">AD945_17295</name>
</gene>
<dbReference type="STRING" id="318683.A0U94_02875"/>
<dbReference type="InterPro" id="IPR018448">
    <property type="entry name" value="TatB"/>
</dbReference>
<dbReference type="Proteomes" id="UP000075636">
    <property type="component" value="Unassembled WGS sequence"/>
</dbReference>
<evidence type="ECO:0000256" key="2">
    <source>
        <dbReference type="ARBA" id="ARBA00022448"/>
    </source>
</evidence>
<keyword evidence="3" id="KW-1003">Cell membrane</keyword>
<evidence type="ECO:0000313" key="10">
    <source>
        <dbReference type="EMBL" id="KXV45907.1"/>
    </source>
</evidence>
<keyword evidence="7" id="KW-0811">Translocation</keyword>
<keyword evidence="4" id="KW-0812">Transmembrane</keyword>
<evidence type="ECO:0000256" key="6">
    <source>
        <dbReference type="ARBA" id="ARBA00022989"/>
    </source>
</evidence>
<keyword evidence="8" id="KW-0472">Membrane</keyword>
<dbReference type="Pfam" id="PF02416">
    <property type="entry name" value="TatA_B_E"/>
    <property type="match status" value="1"/>
</dbReference>
<proteinExistence type="predicted"/>
<dbReference type="NCBIfam" id="TIGR01410">
    <property type="entry name" value="tatB"/>
    <property type="match status" value="1"/>
</dbReference>
<comment type="caution">
    <text evidence="10">The sequence shown here is derived from an EMBL/GenBank/DDBJ whole genome shotgun (WGS) entry which is preliminary data.</text>
</comment>
<comment type="subcellular location">
    <subcellularLocation>
        <location evidence="1">Membrane</location>
        <topology evidence="1">Single-pass membrane protein</topology>
    </subcellularLocation>
</comment>
<dbReference type="EMBL" id="LHZR01000114">
    <property type="protein sequence ID" value="KXV45907.1"/>
    <property type="molecule type" value="Genomic_DNA"/>
</dbReference>
<feature type="region of interest" description="Disordered" evidence="9">
    <location>
        <begin position="154"/>
        <end position="175"/>
    </location>
</feature>
<dbReference type="InterPro" id="IPR003369">
    <property type="entry name" value="TatA/B/E"/>
</dbReference>
<evidence type="ECO:0000256" key="9">
    <source>
        <dbReference type="SAM" id="MobiDB-lite"/>
    </source>
</evidence>
<evidence type="ECO:0000256" key="7">
    <source>
        <dbReference type="ARBA" id="ARBA00023010"/>
    </source>
</evidence>
<organism evidence="10 11">
    <name type="scientific">Gluconobacter albidus</name>
    <dbReference type="NCBI Taxonomy" id="318683"/>
    <lineage>
        <taxon>Bacteria</taxon>
        <taxon>Pseudomonadati</taxon>
        <taxon>Pseudomonadota</taxon>
        <taxon>Alphaproteobacteria</taxon>
        <taxon>Acetobacterales</taxon>
        <taxon>Acetobacteraceae</taxon>
        <taxon>Gluconobacter</taxon>
    </lineage>
</organism>
<dbReference type="OrthoDB" id="7206969at2"/>
<dbReference type="AlphaFoldDB" id="A0A149TEW3"/>
<evidence type="ECO:0000256" key="4">
    <source>
        <dbReference type="ARBA" id="ARBA00022692"/>
    </source>
</evidence>
<evidence type="ECO:0000256" key="8">
    <source>
        <dbReference type="ARBA" id="ARBA00023136"/>
    </source>
</evidence>
<keyword evidence="6" id="KW-1133">Transmembrane helix</keyword>
<evidence type="ECO:0000256" key="3">
    <source>
        <dbReference type="ARBA" id="ARBA00022475"/>
    </source>
</evidence>
<evidence type="ECO:0000313" key="11">
    <source>
        <dbReference type="Proteomes" id="UP000075636"/>
    </source>
</evidence>
<protein>
    <submittedName>
        <fullName evidence="10">Preprotein translocase subunit TatB</fullName>
    </submittedName>
</protein>
<keyword evidence="5" id="KW-0653">Protein transport</keyword>
<dbReference type="GO" id="GO:0016020">
    <property type="term" value="C:membrane"/>
    <property type="evidence" value="ECO:0007669"/>
    <property type="project" value="InterPro"/>
</dbReference>
<dbReference type="PRINTS" id="PR01506">
    <property type="entry name" value="TATBPROTEIN"/>
</dbReference>